<evidence type="ECO:0000313" key="1">
    <source>
        <dbReference type="EMBL" id="CAG8554975.1"/>
    </source>
</evidence>
<evidence type="ECO:0000313" key="2">
    <source>
        <dbReference type="Proteomes" id="UP000789570"/>
    </source>
</evidence>
<dbReference type="EMBL" id="CAJVPQ010001474">
    <property type="protein sequence ID" value="CAG8554975.1"/>
    <property type="molecule type" value="Genomic_DNA"/>
</dbReference>
<dbReference type="Proteomes" id="UP000789570">
    <property type="component" value="Unassembled WGS sequence"/>
</dbReference>
<keyword evidence="2" id="KW-1185">Reference proteome</keyword>
<reference evidence="1" key="1">
    <citation type="submission" date="2021-06" db="EMBL/GenBank/DDBJ databases">
        <authorList>
            <person name="Kallberg Y."/>
            <person name="Tangrot J."/>
            <person name="Rosling A."/>
        </authorList>
    </citation>
    <scope>NUCLEOTIDE SEQUENCE</scope>
    <source>
        <strain evidence="1">UK204</strain>
    </source>
</reference>
<proteinExistence type="predicted"/>
<sequence length="188" mass="22049">MDNVRYDQFLMIKEEHPNDNIQVRTENVGKGVKHTAITPCFGALQALELFPNDPIFFTILSLRRNFHIKRVEDINYAPSLLPLCLQTKILEIVITTREYKHYIIVLPIFQITFRFETNLTLSQITILTHYLKSQLEKYQIAIWNIIPNHIIILNSDIIDLSKVDDFGYPKLQFEIISRILNVSSYDLK</sequence>
<dbReference type="AlphaFoldDB" id="A0A9N9B7B0"/>
<comment type="caution">
    <text evidence="1">The sequence shown here is derived from an EMBL/GenBank/DDBJ whole genome shotgun (WGS) entry which is preliminary data.</text>
</comment>
<organism evidence="1 2">
    <name type="scientific">Funneliformis caledonium</name>
    <dbReference type="NCBI Taxonomy" id="1117310"/>
    <lineage>
        <taxon>Eukaryota</taxon>
        <taxon>Fungi</taxon>
        <taxon>Fungi incertae sedis</taxon>
        <taxon>Mucoromycota</taxon>
        <taxon>Glomeromycotina</taxon>
        <taxon>Glomeromycetes</taxon>
        <taxon>Glomerales</taxon>
        <taxon>Glomeraceae</taxon>
        <taxon>Funneliformis</taxon>
    </lineage>
</organism>
<name>A0A9N9B7B0_9GLOM</name>
<protein>
    <submittedName>
        <fullName evidence="1">1673_t:CDS:1</fullName>
    </submittedName>
</protein>
<gene>
    <name evidence="1" type="ORF">FCALED_LOCUS6311</name>
</gene>
<accession>A0A9N9B7B0</accession>